<dbReference type="PANTHER" id="PTHR38459">
    <property type="entry name" value="PROPHAGE BACTOPRENOL-LINKED GLUCOSE TRANSLOCASE HOMOLOG"/>
    <property type="match status" value="1"/>
</dbReference>
<name>A0A8T7M6D0_9CHLR</name>
<reference evidence="8 10" key="1">
    <citation type="submission" date="2020-06" db="EMBL/GenBank/DDBJ databases">
        <title>Anoxygenic phototrophic Chloroflexota member uses a Type I reaction center.</title>
        <authorList>
            <person name="Tsuji J.M."/>
            <person name="Shaw N.A."/>
            <person name="Nagashima S."/>
            <person name="Venkiteswaran J."/>
            <person name="Schiff S.L."/>
            <person name="Hanada S."/>
            <person name="Tank M."/>
            <person name="Neufeld J.D."/>
        </authorList>
    </citation>
    <scope>NUCLEOTIDE SEQUENCE [LARGE SCALE GENOMIC DNA]</scope>
    <source>
        <strain evidence="8">L227-S17</strain>
    </source>
</reference>
<sequence>MLGTRNRNLIVIPRWQNEAGRFLRFLAVGLSGTLLDFAILSVLKTWFGWFTLVANLVSYSCGILNNYLLSRYWVYPEARKEGSLQQGVRFILISLVGLLLNNLLVFALEAPAGWLLANSHYGYIPAKIIATGVVLLWNFFANRFWTFSKVPNS</sequence>
<evidence type="ECO:0000256" key="6">
    <source>
        <dbReference type="SAM" id="Phobius"/>
    </source>
</evidence>
<evidence type="ECO:0000313" key="11">
    <source>
        <dbReference type="Proteomes" id="UP001431572"/>
    </source>
</evidence>
<dbReference type="EMBL" id="JACATZ010000003">
    <property type="protein sequence ID" value="NWJ47665.1"/>
    <property type="molecule type" value="Genomic_DNA"/>
</dbReference>
<evidence type="ECO:0000256" key="2">
    <source>
        <dbReference type="ARBA" id="ARBA00009399"/>
    </source>
</evidence>
<evidence type="ECO:0000313" key="8">
    <source>
        <dbReference type="EMBL" id="NWJ47665.1"/>
    </source>
</evidence>
<dbReference type="Proteomes" id="UP000521676">
    <property type="component" value="Unassembled WGS sequence"/>
</dbReference>
<evidence type="ECO:0000313" key="9">
    <source>
        <dbReference type="EMBL" id="WJW69571.1"/>
    </source>
</evidence>
<organism evidence="8 10">
    <name type="scientific">Candidatus Chlorohelix allophototropha</name>
    <dbReference type="NCBI Taxonomy" id="3003348"/>
    <lineage>
        <taxon>Bacteria</taxon>
        <taxon>Bacillati</taxon>
        <taxon>Chloroflexota</taxon>
        <taxon>Chloroflexia</taxon>
        <taxon>Candidatus Chloroheliales</taxon>
        <taxon>Candidatus Chloroheliaceae</taxon>
        <taxon>Candidatus Chlorohelix</taxon>
    </lineage>
</organism>
<dbReference type="InterPro" id="IPR007267">
    <property type="entry name" value="GtrA_DPMS_TM"/>
</dbReference>
<protein>
    <submittedName>
        <fullName evidence="8">GtrA family protein</fullName>
    </submittedName>
</protein>
<evidence type="ECO:0000259" key="7">
    <source>
        <dbReference type="Pfam" id="PF04138"/>
    </source>
</evidence>
<keyword evidence="5 6" id="KW-0472">Membrane</keyword>
<feature type="transmembrane region" description="Helical" evidence="6">
    <location>
        <begin position="120"/>
        <end position="140"/>
    </location>
</feature>
<dbReference type="GO" id="GO:0005886">
    <property type="term" value="C:plasma membrane"/>
    <property type="evidence" value="ECO:0007669"/>
    <property type="project" value="TreeGrafter"/>
</dbReference>
<dbReference type="Proteomes" id="UP001431572">
    <property type="component" value="Chromosome 2"/>
</dbReference>
<feature type="transmembrane region" description="Helical" evidence="6">
    <location>
        <begin position="90"/>
        <end position="108"/>
    </location>
</feature>
<evidence type="ECO:0000256" key="4">
    <source>
        <dbReference type="ARBA" id="ARBA00022989"/>
    </source>
</evidence>
<proteinExistence type="inferred from homology"/>
<feature type="transmembrane region" description="Helical" evidence="6">
    <location>
        <begin position="21"/>
        <end position="40"/>
    </location>
</feature>
<dbReference type="EMBL" id="CP128400">
    <property type="protein sequence ID" value="WJW69571.1"/>
    <property type="molecule type" value="Genomic_DNA"/>
</dbReference>
<comment type="similarity">
    <text evidence="2">Belongs to the GtrA family.</text>
</comment>
<dbReference type="GO" id="GO:0000271">
    <property type="term" value="P:polysaccharide biosynthetic process"/>
    <property type="evidence" value="ECO:0007669"/>
    <property type="project" value="InterPro"/>
</dbReference>
<dbReference type="Pfam" id="PF04138">
    <property type="entry name" value="GtrA_DPMS_TM"/>
    <property type="match status" value="1"/>
</dbReference>
<evidence type="ECO:0000256" key="5">
    <source>
        <dbReference type="ARBA" id="ARBA00023136"/>
    </source>
</evidence>
<evidence type="ECO:0000313" key="10">
    <source>
        <dbReference type="Proteomes" id="UP000521676"/>
    </source>
</evidence>
<keyword evidence="11" id="KW-1185">Reference proteome</keyword>
<reference evidence="9" key="2">
    <citation type="journal article" date="2024" name="Nature">
        <title>Anoxygenic phototroph of the Chloroflexota uses a type I reaction centre.</title>
        <authorList>
            <person name="Tsuji J.M."/>
            <person name="Shaw N.A."/>
            <person name="Nagashima S."/>
            <person name="Venkiteswaran J.J."/>
            <person name="Schiff S.L."/>
            <person name="Watanabe T."/>
            <person name="Fukui M."/>
            <person name="Hanada S."/>
            <person name="Tank M."/>
            <person name="Neufeld J.D."/>
        </authorList>
    </citation>
    <scope>NUCLEOTIDE SEQUENCE</scope>
    <source>
        <strain evidence="9">L227-S17</strain>
    </source>
</reference>
<accession>A0A8T7M6D0</accession>
<feature type="transmembrane region" description="Helical" evidence="6">
    <location>
        <begin position="46"/>
        <end position="69"/>
    </location>
</feature>
<keyword evidence="4 6" id="KW-1133">Transmembrane helix</keyword>
<evidence type="ECO:0000256" key="1">
    <source>
        <dbReference type="ARBA" id="ARBA00004141"/>
    </source>
</evidence>
<dbReference type="PANTHER" id="PTHR38459:SF1">
    <property type="entry name" value="PROPHAGE BACTOPRENOL-LINKED GLUCOSE TRANSLOCASE HOMOLOG"/>
    <property type="match status" value="1"/>
</dbReference>
<dbReference type="InterPro" id="IPR051401">
    <property type="entry name" value="GtrA_CellWall_Glycosyl"/>
</dbReference>
<keyword evidence="3 6" id="KW-0812">Transmembrane</keyword>
<comment type="subcellular location">
    <subcellularLocation>
        <location evidence="1">Membrane</location>
        <topology evidence="1">Multi-pass membrane protein</topology>
    </subcellularLocation>
</comment>
<feature type="domain" description="GtrA/DPMS transmembrane" evidence="7">
    <location>
        <begin position="24"/>
        <end position="147"/>
    </location>
</feature>
<evidence type="ECO:0000256" key="3">
    <source>
        <dbReference type="ARBA" id="ARBA00022692"/>
    </source>
</evidence>
<gene>
    <name evidence="8" type="ORF">HXX08_17565</name>
    <name evidence="9" type="ORF">OZ401_003195</name>
</gene>
<dbReference type="AlphaFoldDB" id="A0A8T7M6D0"/>
<dbReference type="RefSeq" id="WP_341471452.1">
    <property type="nucleotide sequence ID" value="NZ_CP128400.1"/>
</dbReference>